<dbReference type="GO" id="GO:0016787">
    <property type="term" value="F:hydrolase activity"/>
    <property type="evidence" value="ECO:0007669"/>
    <property type="project" value="UniProtKB-KW"/>
</dbReference>
<sequence>MAVVRTMLRIGIFVSAGIGIAAIALAAAIAVPVTAPPPLASIDEGARAVDRSAMPALSRFQVRDGTELAYRRYKPQRDGIREVAIVVHGSAGSSIAVHALAQALAARGIETFAPDIRGHGGSGTRGDIGYRGQLADDFADLLAMVQSARPGAPLVLIGHSSGGGFALRMAGSPTGRALARTVLLAPYLGYREATNRPQSGGWAAPDMPRIVALQMLQSVGFACCDQLPVIAFAVPPGSEKYVTTTYSFRLLTGFGPGRDFRTDLAGATGPITVLAGAADELMRPENYQSTMGERVRVKLLPGVDHMGIVADPSALSSIVDVVVGGGAGT</sequence>
<dbReference type="RefSeq" id="WP_378390172.1">
    <property type="nucleotide sequence ID" value="NZ_JBHLWM010000007.1"/>
</dbReference>
<dbReference type="PANTHER" id="PTHR42886">
    <property type="entry name" value="RE40534P-RELATED"/>
    <property type="match status" value="1"/>
</dbReference>
<feature type="domain" description="Serine aminopeptidase S33" evidence="1">
    <location>
        <begin position="81"/>
        <end position="305"/>
    </location>
</feature>
<dbReference type="Gene3D" id="3.40.50.1820">
    <property type="entry name" value="alpha/beta hydrolase"/>
    <property type="match status" value="1"/>
</dbReference>
<dbReference type="Pfam" id="PF12146">
    <property type="entry name" value="Hydrolase_4"/>
    <property type="match status" value="1"/>
</dbReference>
<keyword evidence="2" id="KW-0378">Hydrolase</keyword>
<evidence type="ECO:0000259" key="1">
    <source>
        <dbReference type="Pfam" id="PF12146"/>
    </source>
</evidence>
<proteinExistence type="predicted"/>
<reference evidence="2 3" key="1">
    <citation type="submission" date="2024-09" db="EMBL/GenBank/DDBJ databases">
        <authorList>
            <person name="Sun Q."/>
            <person name="Mori K."/>
        </authorList>
    </citation>
    <scope>NUCLEOTIDE SEQUENCE [LARGE SCALE GENOMIC DNA]</scope>
    <source>
        <strain evidence="2 3">KCTC 23279</strain>
    </source>
</reference>
<dbReference type="Proteomes" id="UP001589775">
    <property type="component" value="Unassembled WGS sequence"/>
</dbReference>
<dbReference type="PANTHER" id="PTHR42886:SF29">
    <property type="entry name" value="PUMMELIG, ISOFORM A"/>
    <property type="match status" value="1"/>
</dbReference>
<evidence type="ECO:0000313" key="2">
    <source>
        <dbReference type="EMBL" id="MFC0242320.1"/>
    </source>
</evidence>
<comment type="caution">
    <text evidence="2">The sequence shown here is derived from an EMBL/GenBank/DDBJ whole genome shotgun (WGS) entry which is preliminary data.</text>
</comment>
<evidence type="ECO:0000313" key="3">
    <source>
        <dbReference type="Proteomes" id="UP001589775"/>
    </source>
</evidence>
<dbReference type="SUPFAM" id="SSF53474">
    <property type="entry name" value="alpha/beta-Hydrolases"/>
    <property type="match status" value="1"/>
</dbReference>
<dbReference type="EMBL" id="JBHLWM010000007">
    <property type="protein sequence ID" value="MFC0242320.1"/>
    <property type="molecule type" value="Genomic_DNA"/>
</dbReference>
<gene>
    <name evidence="2" type="ORF">ACFFJ6_17650</name>
</gene>
<accession>A0ABV6EVS0</accession>
<dbReference type="InterPro" id="IPR029058">
    <property type="entry name" value="AB_hydrolase_fold"/>
</dbReference>
<protein>
    <submittedName>
        <fullName evidence="2">Alpha/beta hydrolase</fullName>
    </submittedName>
</protein>
<keyword evidence="3" id="KW-1185">Reference proteome</keyword>
<dbReference type="InterPro" id="IPR022742">
    <property type="entry name" value="Hydrolase_4"/>
</dbReference>
<name>A0ABV6EVS0_9BRAD</name>
<organism evidence="2 3">
    <name type="scientific">Rhodopseudomonas telluris</name>
    <dbReference type="NCBI Taxonomy" id="644215"/>
    <lineage>
        <taxon>Bacteria</taxon>
        <taxon>Pseudomonadati</taxon>
        <taxon>Pseudomonadota</taxon>
        <taxon>Alphaproteobacteria</taxon>
        <taxon>Hyphomicrobiales</taxon>
        <taxon>Nitrobacteraceae</taxon>
        <taxon>Rhodopseudomonas</taxon>
    </lineage>
</organism>